<proteinExistence type="predicted"/>
<reference evidence="2 3" key="1">
    <citation type="submission" date="2015-10" db="EMBL/GenBank/DDBJ databases">
        <title>Complete genome sequence of hyperthermophilic archaeon Pyrodictium delaneyi Su06.</title>
        <authorList>
            <person name="Jung J.-H."/>
            <person name="Lin J."/>
            <person name="Holden J.F."/>
            <person name="Park C.-S."/>
        </authorList>
    </citation>
    <scope>NUCLEOTIDE SEQUENCE [LARGE SCALE GENOMIC DNA]</scope>
    <source>
        <strain evidence="2 3">Su06</strain>
    </source>
</reference>
<organism evidence="2 3">
    <name type="scientific">Pyrodictium delaneyi</name>
    <dbReference type="NCBI Taxonomy" id="1273541"/>
    <lineage>
        <taxon>Archaea</taxon>
        <taxon>Thermoproteota</taxon>
        <taxon>Thermoprotei</taxon>
        <taxon>Desulfurococcales</taxon>
        <taxon>Pyrodictiaceae</taxon>
        <taxon>Pyrodictium</taxon>
    </lineage>
</organism>
<dbReference type="EMBL" id="CP013011">
    <property type="protein sequence ID" value="ALL00777.1"/>
    <property type="molecule type" value="Genomic_DNA"/>
</dbReference>
<name>A0A0N7JCZ6_9CREN</name>
<accession>A0A0N7JCZ6</accession>
<dbReference type="GeneID" id="26099063"/>
<keyword evidence="1" id="KW-1133">Transmembrane helix</keyword>
<protein>
    <submittedName>
        <fullName evidence="2">Uncharacterized protein</fullName>
    </submittedName>
</protein>
<dbReference type="AlphaFoldDB" id="A0A0N7JCZ6"/>
<keyword evidence="1" id="KW-0812">Transmembrane</keyword>
<gene>
    <name evidence="2" type="ORF">Pyrde_0727</name>
</gene>
<sequence length="109" mass="12099">MRRVELCAVAALVLLVGQFPLVAYAETATVVKPPELNITPDAPPEVKGFFSRFLGFIIFIAWMLFLGGLIWTGIQFYQGDKEAPQKLRNVLIGGFIITFALTIAYFLFG</sequence>
<evidence type="ECO:0000256" key="1">
    <source>
        <dbReference type="SAM" id="Phobius"/>
    </source>
</evidence>
<dbReference type="RefSeq" id="WP_055408317.1">
    <property type="nucleotide sequence ID" value="NZ_CP013011.1"/>
</dbReference>
<dbReference type="Proteomes" id="UP000058613">
    <property type="component" value="Chromosome"/>
</dbReference>
<keyword evidence="1" id="KW-0472">Membrane</keyword>
<dbReference type="STRING" id="1273541.Pyrde_0727"/>
<feature type="transmembrane region" description="Helical" evidence="1">
    <location>
        <begin position="49"/>
        <end position="77"/>
    </location>
</feature>
<evidence type="ECO:0000313" key="3">
    <source>
        <dbReference type="Proteomes" id="UP000058613"/>
    </source>
</evidence>
<dbReference type="KEGG" id="pdl:Pyrde_0727"/>
<evidence type="ECO:0000313" key="2">
    <source>
        <dbReference type="EMBL" id="ALL00777.1"/>
    </source>
</evidence>
<feature type="transmembrane region" description="Helical" evidence="1">
    <location>
        <begin position="89"/>
        <end position="108"/>
    </location>
</feature>